<feature type="transmembrane region" description="Helical" evidence="2">
    <location>
        <begin position="252"/>
        <end position="273"/>
    </location>
</feature>
<evidence type="ECO:0000259" key="3">
    <source>
        <dbReference type="PROSITE" id="PS50102"/>
    </source>
</evidence>
<dbReference type="AlphaFoldDB" id="A0A7N2MZ02"/>
<dbReference type="Gramene" id="QL11p046249:mrna">
    <property type="protein sequence ID" value="QL11p046249:mrna"/>
    <property type="gene ID" value="QL11p046249"/>
</dbReference>
<dbReference type="InParanoid" id="A0A7N2MZ02"/>
<dbReference type="InterPro" id="IPR012677">
    <property type="entry name" value="Nucleotide-bd_a/b_plait_sf"/>
</dbReference>
<protein>
    <recommendedName>
        <fullName evidence="3">RRM domain-containing protein</fullName>
    </recommendedName>
</protein>
<dbReference type="InterPro" id="IPR035979">
    <property type="entry name" value="RBD_domain_sf"/>
</dbReference>
<evidence type="ECO:0000256" key="1">
    <source>
        <dbReference type="PROSITE-ProRule" id="PRU00176"/>
    </source>
</evidence>
<reference evidence="4" key="2">
    <citation type="submission" date="2021-01" db="UniProtKB">
        <authorList>
            <consortium name="EnsemblPlants"/>
        </authorList>
    </citation>
    <scope>IDENTIFICATION</scope>
</reference>
<dbReference type="EnsemblPlants" id="QL11p046249:mrna">
    <property type="protein sequence ID" value="QL11p046249:mrna"/>
    <property type="gene ID" value="QL11p046249"/>
</dbReference>
<dbReference type="Gene3D" id="3.30.70.330">
    <property type="match status" value="1"/>
</dbReference>
<proteinExistence type="predicted"/>
<sequence length="314" mass="35381">MPNGRDVHTTAKAKGLVLTTTTTTLSLSDYGVDADDDGELNWVWGYFCSATRKLEVPVGAMPESFGGEYCCLFGDRLWDNHIVVLLIHELGHLIRKPQKSICIILAPTVALVQRLVDDCAEMVVGSASADDCAVKALTSLAAKWRKRIFIGCIPIESTVDNVQLHFSQFSYVLDVYLPKDERKMCHRGFGFMTLSDEISAEYTSQKVHRIRGQTCRNLRIHGEVKTEEIKVKRMRKDVKFRMMFKGSNCDSIIHGFCLKVLLVAGFVIGLIFLKKMLDLQNHEFGSPVDALESTQISLMIVYTTQFYKVLKYVP</sequence>
<dbReference type="EMBL" id="LRBV02000011">
    <property type="status" value="NOT_ANNOTATED_CDS"/>
    <property type="molecule type" value="Genomic_DNA"/>
</dbReference>
<name>A0A7N2MZ02_QUELO</name>
<keyword evidence="2" id="KW-0812">Transmembrane</keyword>
<evidence type="ECO:0000313" key="5">
    <source>
        <dbReference type="Proteomes" id="UP000594261"/>
    </source>
</evidence>
<accession>A0A7N2MZ02</accession>
<dbReference type="Proteomes" id="UP000594261">
    <property type="component" value="Chromosome 11"/>
</dbReference>
<reference evidence="4 5" key="1">
    <citation type="journal article" date="2016" name="G3 (Bethesda)">
        <title>First Draft Assembly and Annotation of the Genome of a California Endemic Oak Quercus lobata Nee (Fagaceae).</title>
        <authorList>
            <person name="Sork V.L."/>
            <person name="Fitz-Gibbon S.T."/>
            <person name="Puiu D."/>
            <person name="Crepeau M."/>
            <person name="Gugger P.F."/>
            <person name="Sherman R."/>
            <person name="Stevens K."/>
            <person name="Langley C.H."/>
            <person name="Pellegrini M."/>
            <person name="Salzberg S.L."/>
        </authorList>
    </citation>
    <scope>NUCLEOTIDE SEQUENCE [LARGE SCALE GENOMIC DNA]</scope>
    <source>
        <strain evidence="4 5">cv. SW786</strain>
    </source>
</reference>
<dbReference type="PROSITE" id="PS50102">
    <property type="entry name" value="RRM"/>
    <property type="match status" value="1"/>
</dbReference>
<organism evidence="4 5">
    <name type="scientific">Quercus lobata</name>
    <name type="common">Valley oak</name>
    <dbReference type="NCBI Taxonomy" id="97700"/>
    <lineage>
        <taxon>Eukaryota</taxon>
        <taxon>Viridiplantae</taxon>
        <taxon>Streptophyta</taxon>
        <taxon>Embryophyta</taxon>
        <taxon>Tracheophyta</taxon>
        <taxon>Spermatophyta</taxon>
        <taxon>Magnoliopsida</taxon>
        <taxon>eudicotyledons</taxon>
        <taxon>Gunneridae</taxon>
        <taxon>Pentapetalae</taxon>
        <taxon>rosids</taxon>
        <taxon>fabids</taxon>
        <taxon>Fagales</taxon>
        <taxon>Fagaceae</taxon>
        <taxon>Quercus</taxon>
    </lineage>
</organism>
<evidence type="ECO:0000313" key="4">
    <source>
        <dbReference type="EnsemblPlants" id="QL11p046249:mrna"/>
    </source>
</evidence>
<dbReference type="InterPro" id="IPR000504">
    <property type="entry name" value="RRM_dom"/>
</dbReference>
<keyword evidence="2" id="KW-1133">Transmembrane helix</keyword>
<keyword evidence="2" id="KW-0472">Membrane</keyword>
<evidence type="ECO:0000256" key="2">
    <source>
        <dbReference type="SAM" id="Phobius"/>
    </source>
</evidence>
<keyword evidence="5" id="KW-1185">Reference proteome</keyword>
<keyword evidence="1" id="KW-0694">RNA-binding</keyword>
<dbReference type="GO" id="GO:0003723">
    <property type="term" value="F:RNA binding"/>
    <property type="evidence" value="ECO:0007669"/>
    <property type="project" value="UniProtKB-UniRule"/>
</dbReference>
<dbReference type="SUPFAM" id="SSF54928">
    <property type="entry name" value="RNA-binding domain, RBD"/>
    <property type="match status" value="1"/>
</dbReference>
<feature type="domain" description="RRM" evidence="3">
    <location>
        <begin position="146"/>
        <end position="236"/>
    </location>
</feature>